<dbReference type="STRING" id="1802568.A3F86_04955"/>
<dbReference type="SUPFAM" id="SSF63882">
    <property type="entry name" value="MoeA N-terminal region -like"/>
    <property type="match status" value="1"/>
</dbReference>
<dbReference type="CDD" id="cd00887">
    <property type="entry name" value="MoeA"/>
    <property type="match status" value="1"/>
</dbReference>
<dbReference type="NCBIfam" id="NF045515">
    <property type="entry name" value="Glp_gephyrin"/>
    <property type="match status" value="1"/>
</dbReference>
<evidence type="ECO:0000256" key="4">
    <source>
        <dbReference type="ARBA" id="ARBA00010763"/>
    </source>
</evidence>
<dbReference type="SUPFAM" id="SSF63867">
    <property type="entry name" value="MoeA C-terminal domain-like"/>
    <property type="match status" value="1"/>
</dbReference>
<dbReference type="PANTHER" id="PTHR10192:SF5">
    <property type="entry name" value="GEPHYRIN"/>
    <property type="match status" value="1"/>
</dbReference>
<dbReference type="GO" id="GO:0061599">
    <property type="term" value="F:molybdopterin molybdotransferase activity"/>
    <property type="evidence" value="ECO:0007669"/>
    <property type="project" value="UniProtKB-UniRule"/>
</dbReference>
<comment type="function">
    <text evidence="2 11">Catalyzes the insertion of molybdate into adenylated molybdopterin with the concomitant release of AMP.</text>
</comment>
<organism evidence="13 14">
    <name type="scientific">candidate division WOR-1 bacterium RIFCSPLOWO2_12_FULL_45_9</name>
    <dbReference type="NCBI Taxonomy" id="1802568"/>
    <lineage>
        <taxon>Bacteria</taxon>
        <taxon>Bacillati</taxon>
        <taxon>Saganbacteria</taxon>
    </lineage>
</organism>
<gene>
    <name evidence="13" type="ORF">A3F86_04955</name>
</gene>
<comment type="caution">
    <text evidence="13">The sequence shown here is derived from an EMBL/GenBank/DDBJ whole genome shotgun (WGS) entry which is preliminary data.</text>
</comment>
<dbReference type="PANTHER" id="PTHR10192">
    <property type="entry name" value="MOLYBDOPTERIN BIOSYNTHESIS PROTEIN"/>
    <property type="match status" value="1"/>
</dbReference>
<dbReference type="NCBIfam" id="TIGR00177">
    <property type="entry name" value="molyb_syn"/>
    <property type="match status" value="1"/>
</dbReference>
<dbReference type="GO" id="GO:0006777">
    <property type="term" value="P:Mo-molybdopterin cofactor biosynthetic process"/>
    <property type="evidence" value="ECO:0007669"/>
    <property type="project" value="UniProtKB-UniRule"/>
</dbReference>
<evidence type="ECO:0000256" key="9">
    <source>
        <dbReference type="ARBA" id="ARBA00023150"/>
    </source>
</evidence>
<dbReference type="Gene3D" id="2.40.340.10">
    <property type="entry name" value="MoeA, C-terminal, domain IV"/>
    <property type="match status" value="1"/>
</dbReference>
<comment type="pathway">
    <text evidence="3 11">Cofactor biosynthesis; molybdopterin biosynthesis.</text>
</comment>
<evidence type="ECO:0000256" key="11">
    <source>
        <dbReference type="RuleBase" id="RU365090"/>
    </source>
</evidence>
<dbReference type="SUPFAM" id="SSF53218">
    <property type="entry name" value="Molybdenum cofactor biosynthesis proteins"/>
    <property type="match status" value="1"/>
</dbReference>
<dbReference type="InterPro" id="IPR005110">
    <property type="entry name" value="MoeA_linker/N"/>
</dbReference>
<dbReference type="Gene3D" id="3.40.980.10">
    <property type="entry name" value="MoaB/Mog-like domain"/>
    <property type="match status" value="1"/>
</dbReference>
<dbReference type="InterPro" id="IPR036425">
    <property type="entry name" value="MoaB/Mog-like_dom_sf"/>
</dbReference>
<evidence type="ECO:0000256" key="7">
    <source>
        <dbReference type="ARBA" id="ARBA00022723"/>
    </source>
</evidence>
<evidence type="ECO:0000256" key="3">
    <source>
        <dbReference type="ARBA" id="ARBA00005046"/>
    </source>
</evidence>
<evidence type="ECO:0000256" key="5">
    <source>
        <dbReference type="ARBA" id="ARBA00022505"/>
    </source>
</evidence>
<dbReference type="Proteomes" id="UP000179095">
    <property type="component" value="Unassembled WGS sequence"/>
</dbReference>
<accession>A0A1F4RMZ0</accession>
<protein>
    <recommendedName>
        <fullName evidence="11">Molybdopterin molybdenumtransferase</fullName>
        <ecNumber evidence="11">2.10.1.1</ecNumber>
    </recommendedName>
</protein>
<evidence type="ECO:0000256" key="2">
    <source>
        <dbReference type="ARBA" id="ARBA00002901"/>
    </source>
</evidence>
<dbReference type="EMBL" id="METQ01000023">
    <property type="protein sequence ID" value="OGC09552.1"/>
    <property type="molecule type" value="Genomic_DNA"/>
</dbReference>
<reference evidence="13 14" key="1">
    <citation type="journal article" date="2016" name="Nat. Commun.">
        <title>Thousands of microbial genomes shed light on interconnected biogeochemical processes in an aquifer system.</title>
        <authorList>
            <person name="Anantharaman K."/>
            <person name="Brown C.T."/>
            <person name="Hug L.A."/>
            <person name="Sharon I."/>
            <person name="Castelle C.J."/>
            <person name="Probst A.J."/>
            <person name="Thomas B.C."/>
            <person name="Singh A."/>
            <person name="Wilkins M.J."/>
            <person name="Karaoz U."/>
            <person name="Brodie E.L."/>
            <person name="Williams K.H."/>
            <person name="Hubbard S.S."/>
            <person name="Banfield J.F."/>
        </authorList>
    </citation>
    <scope>NUCLEOTIDE SEQUENCE [LARGE SCALE GENOMIC DNA]</scope>
</reference>
<evidence type="ECO:0000256" key="1">
    <source>
        <dbReference type="ARBA" id="ARBA00001946"/>
    </source>
</evidence>
<dbReference type="Pfam" id="PF00994">
    <property type="entry name" value="MoCF_biosynth"/>
    <property type="match status" value="1"/>
</dbReference>
<dbReference type="FunFam" id="2.170.190.11:FF:000001">
    <property type="entry name" value="Molybdopterin molybdenumtransferase"/>
    <property type="match status" value="1"/>
</dbReference>
<name>A0A1F4RMZ0_UNCSA</name>
<dbReference type="GO" id="GO:0005829">
    <property type="term" value="C:cytosol"/>
    <property type="evidence" value="ECO:0007669"/>
    <property type="project" value="TreeGrafter"/>
</dbReference>
<dbReference type="InterPro" id="IPR038987">
    <property type="entry name" value="MoeA-like"/>
</dbReference>
<comment type="cofactor">
    <cofactor evidence="1 11">
        <name>Mg(2+)</name>
        <dbReference type="ChEBI" id="CHEBI:18420"/>
    </cofactor>
</comment>
<evidence type="ECO:0000256" key="6">
    <source>
        <dbReference type="ARBA" id="ARBA00022679"/>
    </source>
</evidence>
<evidence type="ECO:0000313" key="13">
    <source>
        <dbReference type="EMBL" id="OGC09552.1"/>
    </source>
</evidence>
<dbReference type="InterPro" id="IPR036688">
    <property type="entry name" value="MoeA_C_domain_IV_sf"/>
</dbReference>
<dbReference type="InterPro" id="IPR001453">
    <property type="entry name" value="MoaB/Mog_dom"/>
</dbReference>
<dbReference type="UniPathway" id="UPA00344"/>
<dbReference type="Gene3D" id="2.170.190.11">
    <property type="entry name" value="Molybdopterin biosynthesis moea protein, domain 3"/>
    <property type="match status" value="1"/>
</dbReference>
<keyword evidence="8 11" id="KW-0460">Magnesium</keyword>
<evidence type="ECO:0000256" key="8">
    <source>
        <dbReference type="ARBA" id="ARBA00022842"/>
    </source>
</evidence>
<dbReference type="Pfam" id="PF03453">
    <property type="entry name" value="MoeA_N"/>
    <property type="match status" value="1"/>
</dbReference>
<comment type="similarity">
    <text evidence="4 11">Belongs to the MoeA family.</text>
</comment>
<dbReference type="InterPro" id="IPR036135">
    <property type="entry name" value="MoeA_linker/N_sf"/>
</dbReference>
<dbReference type="GO" id="GO:0046872">
    <property type="term" value="F:metal ion binding"/>
    <property type="evidence" value="ECO:0007669"/>
    <property type="project" value="UniProtKB-UniRule"/>
</dbReference>
<dbReference type="InterPro" id="IPR005111">
    <property type="entry name" value="MoeA_C_domain_IV"/>
</dbReference>
<dbReference type="Pfam" id="PF03454">
    <property type="entry name" value="MoeA_C"/>
    <property type="match status" value="1"/>
</dbReference>
<keyword evidence="5 11" id="KW-0500">Molybdenum</keyword>
<dbReference type="AlphaFoldDB" id="A0A1F4RMZ0"/>
<dbReference type="FunFam" id="3.40.980.10:FF:000004">
    <property type="entry name" value="Molybdopterin molybdenumtransferase"/>
    <property type="match status" value="1"/>
</dbReference>
<dbReference type="SMART" id="SM00852">
    <property type="entry name" value="MoCF_biosynth"/>
    <property type="match status" value="1"/>
</dbReference>
<dbReference type="Gene3D" id="3.90.105.10">
    <property type="entry name" value="Molybdopterin biosynthesis moea protein, domain 2"/>
    <property type="match status" value="1"/>
</dbReference>
<evidence type="ECO:0000259" key="12">
    <source>
        <dbReference type="SMART" id="SM00852"/>
    </source>
</evidence>
<dbReference type="EC" id="2.10.1.1" evidence="11"/>
<keyword evidence="6 11" id="KW-0808">Transferase</keyword>
<sequence>MLSISQARKIILNNTGKTPVVMTDLMAAAGACLAKDIYSPLPITLFDNSAMDGYAVRAADLKGASQKNPIRLKIIEEIPAGHIPRKRVKRGEASLIMTGAMFPAGADTVVVVEATKREGKLVQIFIEVGKGENIRKKGEVIRRGQLLLKAGALIRPAEVALLATVNKTKVSVHRRPRVAILSTGSEVVPLGRRLGPGQIVDSNRYGVMMQLKACGADVIDLGIVRDEREAIKRKLLKGLRRADVIITIGGVSVGQWDFVKEVVAGLGRLIFWKVKMKPGGPLTFGKIKDKLYFGLPGNPVSTLVVFEQMVRPALLKMGGRRDYLKPVLAAVLEKDYRGQAGKVRLERIFLRYKNDKFFARPVRSLGSGDLRSLAAANGLMIVPANISRLRKGRLVSAQWL</sequence>
<comment type="catalytic activity">
    <reaction evidence="10">
        <text>adenylyl-molybdopterin + molybdate = Mo-molybdopterin + AMP + H(+)</text>
        <dbReference type="Rhea" id="RHEA:35047"/>
        <dbReference type="ChEBI" id="CHEBI:15378"/>
        <dbReference type="ChEBI" id="CHEBI:36264"/>
        <dbReference type="ChEBI" id="CHEBI:62727"/>
        <dbReference type="ChEBI" id="CHEBI:71302"/>
        <dbReference type="ChEBI" id="CHEBI:456215"/>
        <dbReference type="EC" id="2.10.1.1"/>
    </reaction>
</comment>
<proteinExistence type="inferred from homology"/>
<evidence type="ECO:0000313" key="14">
    <source>
        <dbReference type="Proteomes" id="UP000179095"/>
    </source>
</evidence>
<keyword evidence="7 11" id="KW-0479">Metal-binding</keyword>
<feature type="domain" description="MoaB/Mog" evidence="12">
    <location>
        <begin position="179"/>
        <end position="316"/>
    </location>
</feature>
<evidence type="ECO:0000256" key="10">
    <source>
        <dbReference type="ARBA" id="ARBA00047317"/>
    </source>
</evidence>
<keyword evidence="9 11" id="KW-0501">Molybdenum cofactor biosynthesis</keyword>